<evidence type="ECO:0000256" key="1">
    <source>
        <dbReference type="SAM" id="MobiDB-lite"/>
    </source>
</evidence>
<accession>W8B1X5</accession>
<dbReference type="AlphaFoldDB" id="W8B1X5"/>
<feature type="compositionally biased region" description="Low complexity" evidence="1">
    <location>
        <begin position="302"/>
        <end position="311"/>
    </location>
</feature>
<dbReference type="OrthoDB" id="546632at2759"/>
<protein>
    <submittedName>
        <fullName evidence="2">Uncharacterized protein</fullName>
    </submittedName>
</protein>
<organism evidence="2">
    <name type="scientific">Ceratitis capitata</name>
    <name type="common">Mediterranean fruit fly</name>
    <name type="synonym">Tephritis capitata</name>
    <dbReference type="NCBI Taxonomy" id="7213"/>
    <lineage>
        <taxon>Eukaryota</taxon>
        <taxon>Metazoa</taxon>
        <taxon>Ecdysozoa</taxon>
        <taxon>Arthropoda</taxon>
        <taxon>Hexapoda</taxon>
        <taxon>Insecta</taxon>
        <taxon>Pterygota</taxon>
        <taxon>Neoptera</taxon>
        <taxon>Endopterygota</taxon>
        <taxon>Diptera</taxon>
        <taxon>Brachycera</taxon>
        <taxon>Muscomorpha</taxon>
        <taxon>Tephritoidea</taxon>
        <taxon>Tephritidae</taxon>
        <taxon>Ceratitis</taxon>
        <taxon>Ceratitis</taxon>
    </lineage>
</organism>
<reference evidence="2" key="2">
    <citation type="journal article" date="2014" name="BMC Genomics">
        <title>A genomic perspective to assessing quality of mass-reared SIT flies used in Mediterranean fruit fly (Ceratitis capitata) eradication in California.</title>
        <authorList>
            <person name="Calla B."/>
            <person name="Hall B."/>
            <person name="Hou S."/>
            <person name="Geib S.M."/>
        </authorList>
    </citation>
    <scope>NUCLEOTIDE SEQUENCE</scope>
</reference>
<feature type="region of interest" description="Disordered" evidence="1">
    <location>
        <begin position="272"/>
        <end position="331"/>
    </location>
</feature>
<dbReference type="EMBL" id="GAMC01015532">
    <property type="protein sequence ID" value="JAB91023.1"/>
    <property type="molecule type" value="mRNA"/>
</dbReference>
<dbReference type="EMBL" id="GAMC01015528">
    <property type="protein sequence ID" value="JAB91027.1"/>
    <property type="molecule type" value="mRNA"/>
</dbReference>
<dbReference type="EMBL" id="GAMC01015530">
    <property type="protein sequence ID" value="JAB91025.1"/>
    <property type="molecule type" value="mRNA"/>
</dbReference>
<evidence type="ECO:0000313" key="2">
    <source>
        <dbReference type="EMBL" id="JAB91023.1"/>
    </source>
</evidence>
<sequence length="380" mass="38312">MLKTGDSKNLSSPLGPFSVFCVCSLLVGRSLMKHFTTPGTFSLFSEEMEEDFVIAVDEGEAPRPGRGRLSVRSTHSVAPIVHSFFFSAFSISVGNFGSTGVVSAEGVAVGVFAADACVDVAAAAAAAAAANTSNGLGGGNGLGGNGGGGATVSKSTWKTRLKQFSDYFGFSFDKGGKRFGSTRSSPCPSRNNNAIGLTGVHQLGDPLIGGSGSGGTGSGKPQSICCTISNSLQSPSLRHKSLAAGAGLPTHSELVSAGRLRAYSLDVPCSHATSNPRYSSSSGGGGDSSRKSSRHDGGTTGTGDDNNSNNTLHSSGGGGSEMPTCLPPPIRIGSVDASDTILITTGLPRVITPAHLGETEASLSIDLGMASGSSYEPPKI</sequence>
<name>W8B1X5_CERCA</name>
<proteinExistence type="evidence at transcript level"/>
<reference evidence="2" key="1">
    <citation type="submission" date="2013-07" db="EMBL/GenBank/DDBJ databases">
        <authorList>
            <person name="Geib S."/>
        </authorList>
    </citation>
    <scope>NUCLEOTIDE SEQUENCE</scope>
</reference>
<feature type="compositionally biased region" description="Basic and acidic residues" evidence="1">
    <location>
        <begin position="288"/>
        <end position="297"/>
    </location>
</feature>